<evidence type="ECO:0000256" key="2">
    <source>
        <dbReference type="ARBA" id="ARBA00022801"/>
    </source>
</evidence>
<sequence length="342" mass="39201">MAPVSGDGASHQTSSMEPKRMLKRKKSQKIATKAMIRGFEKYIEVEESTPDTKHYHNEAAWHTVPHLEERLQFWSDPNTELKLAKNTGDSVFRMGVDWSKIMPKEPMDRLKETVNVAALELYKWIIYRVRSFGMKVMMTLFPHSLPPWAGVYGGWKLERTVGYFMDFTKMIVNSVSDVVDYRVTFNSSPVFCLLTYCASAWPGGHPDALETIWQEQLLILWRSFLKLTTDLHSLAKPPVSVSIAIKTHEIEPRIFIFLLRTTARSSSSVPSILLSGKLLAIAVAPRLEPLLYRHECGLGSDNLEELTWDELASWCLIFFKTRGKSLHFLRTARLTPILFMYV</sequence>
<keyword evidence="2" id="KW-0378">Hydrolase</keyword>
<dbReference type="InterPro" id="IPR001360">
    <property type="entry name" value="Glyco_hydro_1"/>
</dbReference>
<proteinExistence type="inferred from homology"/>
<keyword evidence="3" id="KW-0326">Glycosidase</keyword>
<comment type="similarity">
    <text evidence="1 4">Belongs to the glycosyl hydrolase 1 family.</text>
</comment>
<organism evidence="6 7">
    <name type="scientific">Nepenthes gracilis</name>
    <name type="common">Slender pitcher plant</name>
    <dbReference type="NCBI Taxonomy" id="150966"/>
    <lineage>
        <taxon>Eukaryota</taxon>
        <taxon>Viridiplantae</taxon>
        <taxon>Streptophyta</taxon>
        <taxon>Embryophyta</taxon>
        <taxon>Tracheophyta</taxon>
        <taxon>Spermatophyta</taxon>
        <taxon>Magnoliopsida</taxon>
        <taxon>eudicotyledons</taxon>
        <taxon>Gunneridae</taxon>
        <taxon>Pentapetalae</taxon>
        <taxon>Caryophyllales</taxon>
        <taxon>Nepenthaceae</taxon>
        <taxon>Nepenthes</taxon>
    </lineage>
</organism>
<dbReference type="GO" id="GO:0008422">
    <property type="term" value="F:beta-glucosidase activity"/>
    <property type="evidence" value="ECO:0007669"/>
    <property type="project" value="TreeGrafter"/>
</dbReference>
<comment type="caution">
    <text evidence="6">The sequence shown here is derived from an EMBL/GenBank/DDBJ whole genome shotgun (WGS) entry which is preliminary data.</text>
</comment>
<evidence type="ECO:0000313" key="6">
    <source>
        <dbReference type="EMBL" id="GMH19316.1"/>
    </source>
</evidence>
<protein>
    <submittedName>
        <fullName evidence="6">Uncharacterized protein</fullName>
    </submittedName>
</protein>
<evidence type="ECO:0000256" key="5">
    <source>
        <dbReference type="SAM" id="MobiDB-lite"/>
    </source>
</evidence>
<dbReference type="AlphaFoldDB" id="A0AAD3SYK9"/>
<dbReference type="PANTHER" id="PTHR10353">
    <property type="entry name" value="GLYCOSYL HYDROLASE"/>
    <property type="match status" value="1"/>
</dbReference>
<reference evidence="6" key="1">
    <citation type="submission" date="2023-05" db="EMBL/GenBank/DDBJ databases">
        <title>Nepenthes gracilis genome sequencing.</title>
        <authorList>
            <person name="Fukushima K."/>
        </authorList>
    </citation>
    <scope>NUCLEOTIDE SEQUENCE</scope>
    <source>
        <strain evidence="6">SING2019-196</strain>
    </source>
</reference>
<dbReference type="PANTHER" id="PTHR10353:SF209">
    <property type="entry name" value="GALACTOLIPID GALACTOSYLTRANSFERASE SFR2, CHLOROPLASTIC"/>
    <property type="match status" value="1"/>
</dbReference>
<dbReference type="SUPFAM" id="SSF51445">
    <property type="entry name" value="(Trans)glycosidases"/>
    <property type="match status" value="1"/>
</dbReference>
<dbReference type="InterPro" id="IPR017853">
    <property type="entry name" value="GH"/>
</dbReference>
<evidence type="ECO:0000256" key="4">
    <source>
        <dbReference type="RuleBase" id="RU003690"/>
    </source>
</evidence>
<evidence type="ECO:0000256" key="3">
    <source>
        <dbReference type="ARBA" id="ARBA00023295"/>
    </source>
</evidence>
<keyword evidence="7" id="KW-1185">Reference proteome</keyword>
<dbReference type="EMBL" id="BSYO01000020">
    <property type="protein sequence ID" value="GMH19316.1"/>
    <property type="molecule type" value="Genomic_DNA"/>
</dbReference>
<feature type="region of interest" description="Disordered" evidence="5">
    <location>
        <begin position="1"/>
        <end position="27"/>
    </location>
</feature>
<dbReference type="Proteomes" id="UP001279734">
    <property type="component" value="Unassembled WGS sequence"/>
</dbReference>
<dbReference type="Gene3D" id="3.20.20.80">
    <property type="entry name" value="Glycosidases"/>
    <property type="match status" value="1"/>
</dbReference>
<evidence type="ECO:0000313" key="7">
    <source>
        <dbReference type="Proteomes" id="UP001279734"/>
    </source>
</evidence>
<dbReference type="Pfam" id="PF00232">
    <property type="entry name" value="Glyco_hydro_1"/>
    <property type="match status" value="1"/>
</dbReference>
<dbReference type="GO" id="GO:0005975">
    <property type="term" value="P:carbohydrate metabolic process"/>
    <property type="evidence" value="ECO:0007669"/>
    <property type="project" value="InterPro"/>
</dbReference>
<evidence type="ECO:0000256" key="1">
    <source>
        <dbReference type="ARBA" id="ARBA00010838"/>
    </source>
</evidence>
<gene>
    <name evidence="6" type="ORF">Nepgr_021157</name>
</gene>
<name>A0AAD3SYK9_NEPGR</name>
<accession>A0AAD3SYK9</accession>